<dbReference type="AlphaFoldDB" id="A0A653BRW3"/>
<dbReference type="GO" id="GO:0005886">
    <property type="term" value="C:plasma membrane"/>
    <property type="evidence" value="ECO:0007669"/>
    <property type="project" value="UniProtKB-SubCell"/>
</dbReference>
<feature type="transmembrane region" description="Helical" evidence="13">
    <location>
        <begin position="97"/>
        <end position="119"/>
    </location>
</feature>
<keyword evidence="7 13" id="KW-0472">Membrane</keyword>
<accession>A0A653BRW3</accession>
<dbReference type="InterPro" id="IPR017452">
    <property type="entry name" value="GPCR_Rhodpsn_7TM"/>
</dbReference>
<evidence type="ECO:0000256" key="13">
    <source>
        <dbReference type="SAM" id="Phobius"/>
    </source>
</evidence>
<dbReference type="PANTHER" id="PTHR24243">
    <property type="entry name" value="G-PROTEIN COUPLED RECEPTOR"/>
    <property type="match status" value="1"/>
</dbReference>
<keyword evidence="6 12" id="KW-0297">G-protein coupled receptor</keyword>
<dbReference type="GO" id="GO:0001607">
    <property type="term" value="F:neuromedin U receptor activity"/>
    <property type="evidence" value="ECO:0007669"/>
    <property type="project" value="InterPro"/>
</dbReference>
<feature type="transmembrane region" description="Helical" evidence="13">
    <location>
        <begin position="59"/>
        <end position="77"/>
    </location>
</feature>
<dbReference type="PANTHER" id="PTHR24243:SF208">
    <property type="entry name" value="PYROKININ-1 RECEPTOR"/>
    <property type="match status" value="1"/>
</dbReference>
<feature type="transmembrane region" description="Helical" evidence="13">
    <location>
        <begin position="189"/>
        <end position="210"/>
    </location>
</feature>
<reference evidence="15 16" key="1">
    <citation type="submission" date="2019-01" db="EMBL/GenBank/DDBJ databases">
        <authorList>
            <person name="Sayadi A."/>
        </authorList>
    </citation>
    <scope>NUCLEOTIDE SEQUENCE [LARGE SCALE GENOMIC DNA]</scope>
</reference>
<dbReference type="Pfam" id="PF00001">
    <property type="entry name" value="7tm_1"/>
    <property type="match status" value="1"/>
</dbReference>
<dbReference type="PROSITE" id="PS00237">
    <property type="entry name" value="G_PROTEIN_RECEP_F1_1"/>
    <property type="match status" value="1"/>
</dbReference>
<evidence type="ECO:0000256" key="10">
    <source>
        <dbReference type="ARBA" id="ARBA00023180"/>
    </source>
</evidence>
<evidence type="ECO:0000256" key="9">
    <source>
        <dbReference type="ARBA" id="ARBA00023170"/>
    </source>
</evidence>
<organism evidence="15 16">
    <name type="scientific">Callosobruchus maculatus</name>
    <name type="common">Southern cowpea weevil</name>
    <name type="synonym">Pulse bruchid</name>
    <dbReference type="NCBI Taxonomy" id="64391"/>
    <lineage>
        <taxon>Eukaryota</taxon>
        <taxon>Metazoa</taxon>
        <taxon>Ecdysozoa</taxon>
        <taxon>Arthropoda</taxon>
        <taxon>Hexapoda</taxon>
        <taxon>Insecta</taxon>
        <taxon>Pterygota</taxon>
        <taxon>Neoptera</taxon>
        <taxon>Endopterygota</taxon>
        <taxon>Coleoptera</taxon>
        <taxon>Polyphaga</taxon>
        <taxon>Cucujiformia</taxon>
        <taxon>Chrysomeloidea</taxon>
        <taxon>Chrysomelidae</taxon>
        <taxon>Bruchinae</taxon>
        <taxon>Bruchini</taxon>
        <taxon>Callosobruchus</taxon>
    </lineage>
</organism>
<comment type="similarity">
    <text evidence="2 12">Belongs to the G-protein coupled receptor 1 family.</text>
</comment>
<evidence type="ECO:0000313" key="15">
    <source>
        <dbReference type="EMBL" id="VEN38329.1"/>
    </source>
</evidence>
<evidence type="ECO:0000256" key="1">
    <source>
        <dbReference type="ARBA" id="ARBA00004651"/>
    </source>
</evidence>
<dbReference type="Gene3D" id="1.20.1070.10">
    <property type="entry name" value="Rhodopsin 7-helix transmembrane proteins"/>
    <property type="match status" value="1"/>
</dbReference>
<evidence type="ECO:0000256" key="7">
    <source>
        <dbReference type="ARBA" id="ARBA00023136"/>
    </source>
</evidence>
<keyword evidence="16" id="KW-1185">Reference proteome</keyword>
<evidence type="ECO:0000259" key="14">
    <source>
        <dbReference type="PROSITE" id="PS50262"/>
    </source>
</evidence>
<dbReference type="PRINTS" id="PR00237">
    <property type="entry name" value="GPCRRHODOPSN"/>
</dbReference>
<feature type="transmembrane region" description="Helical" evidence="13">
    <location>
        <begin position="140"/>
        <end position="160"/>
    </location>
</feature>
<feature type="domain" description="G-protein coupled receptors family 1 profile" evidence="14">
    <location>
        <begin position="39"/>
        <end position="254"/>
    </location>
</feature>
<keyword evidence="4 12" id="KW-0812">Transmembrane</keyword>
<dbReference type="PROSITE" id="PS50262">
    <property type="entry name" value="G_PROTEIN_RECEP_F1_2"/>
    <property type="match status" value="1"/>
</dbReference>
<evidence type="ECO:0000256" key="5">
    <source>
        <dbReference type="ARBA" id="ARBA00022989"/>
    </source>
</evidence>
<keyword evidence="11 12" id="KW-0807">Transducer</keyword>
<keyword evidence="3" id="KW-1003">Cell membrane</keyword>
<sequence length="254" mass="28378">MSDIDQCSEATFGPKRDSIYIVVPLTIIYIIIFISGTIGNISTCIVIARNKSMHTATNYYLFSLSISDLVLLITGLPQEVYFFWSRYPYIFGSTFCFLRGLFAETSGNATVLTITAFTVERYLAICHPFLSHAMSKLPRAVKIILFIWLLSVSLAIPQAMPLRVVGDCPQCVFKETDTVIEYAFELSTLLFFVAPMTLITVLYILIGMKLKSSRAIKKRISTTARNQGRSSRKVIKMLETSGNATVLTITAFTV</sequence>
<feature type="transmembrane region" description="Helical" evidence="13">
    <location>
        <begin position="19"/>
        <end position="47"/>
    </location>
</feature>
<protein>
    <recommendedName>
        <fullName evidence="14">G-protein coupled receptors family 1 profile domain-containing protein</fullName>
    </recommendedName>
</protein>
<keyword evidence="9 12" id="KW-0675">Receptor</keyword>
<dbReference type="InterPro" id="IPR005390">
    <property type="entry name" value="NeuromedU_rcpt"/>
</dbReference>
<evidence type="ECO:0000256" key="11">
    <source>
        <dbReference type="ARBA" id="ARBA00023224"/>
    </source>
</evidence>
<dbReference type="SUPFAM" id="SSF81321">
    <property type="entry name" value="Family A G protein-coupled receptor-like"/>
    <property type="match status" value="1"/>
</dbReference>
<feature type="non-terminal residue" evidence="15">
    <location>
        <position position="254"/>
    </location>
</feature>
<keyword evidence="10" id="KW-0325">Glycoprotein</keyword>
<dbReference type="PRINTS" id="PR01565">
    <property type="entry name" value="NEUROMEDINUR"/>
</dbReference>
<evidence type="ECO:0000313" key="16">
    <source>
        <dbReference type="Proteomes" id="UP000410492"/>
    </source>
</evidence>
<gene>
    <name evidence="15" type="ORF">CALMAC_LOCUS3260</name>
</gene>
<evidence type="ECO:0000256" key="4">
    <source>
        <dbReference type="ARBA" id="ARBA00022692"/>
    </source>
</evidence>
<dbReference type="OrthoDB" id="5950040at2759"/>
<keyword evidence="8" id="KW-1015">Disulfide bond</keyword>
<comment type="subcellular location">
    <subcellularLocation>
        <location evidence="1">Cell membrane</location>
        <topology evidence="1">Multi-pass membrane protein</topology>
    </subcellularLocation>
</comment>
<keyword evidence="5 13" id="KW-1133">Transmembrane helix</keyword>
<evidence type="ECO:0000256" key="6">
    <source>
        <dbReference type="ARBA" id="ARBA00023040"/>
    </source>
</evidence>
<dbReference type="EMBL" id="CAACVG010004359">
    <property type="protein sequence ID" value="VEN38329.1"/>
    <property type="molecule type" value="Genomic_DNA"/>
</dbReference>
<evidence type="ECO:0000256" key="3">
    <source>
        <dbReference type="ARBA" id="ARBA00022475"/>
    </source>
</evidence>
<evidence type="ECO:0000256" key="2">
    <source>
        <dbReference type="ARBA" id="ARBA00010663"/>
    </source>
</evidence>
<evidence type="ECO:0000256" key="12">
    <source>
        <dbReference type="RuleBase" id="RU000688"/>
    </source>
</evidence>
<dbReference type="InterPro" id="IPR000276">
    <property type="entry name" value="GPCR_Rhodpsn"/>
</dbReference>
<name>A0A653BRW3_CALMS</name>
<evidence type="ECO:0000256" key="8">
    <source>
        <dbReference type="ARBA" id="ARBA00023157"/>
    </source>
</evidence>
<dbReference type="Proteomes" id="UP000410492">
    <property type="component" value="Unassembled WGS sequence"/>
</dbReference>
<proteinExistence type="inferred from homology"/>